<accession>A0A2X0LI72</accession>
<feature type="region of interest" description="Disordered" evidence="3">
    <location>
        <begin position="340"/>
        <end position="377"/>
    </location>
</feature>
<dbReference type="AlphaFoldDB" id="A0A2X0LI72"/>
<feature type="region of interest" description="Disordered" evidence="3">
    <location>
        <begin position="446"/>
        <end position="472"/>
    </location>
</feature>
<keyword evidence="6" id="KW-1185">Reference proteome</keyword>
<dbReference type="GO" id="GO:0000214">
    <property type="term" value="C:tRNA-intron endonuclease complex"/>
    <property type="evidence" value="ECO:0007669"/>
    <property type="project" value="TreeGrafter"/>
</dbReference>
<feature type="compositionally biased region" description="Polar residues" evidence="3">
    <location>
        <begin position="461"/>
        <end position="472"/>
    </location>
</feature>
<feature type="compositionally biased region" description="Low complexity" evidence="3">
    <location>
        <begin position="368"/>
        <end position="377"/>
    </location>
</feature>
<dbReference type="InterPro" id="IPR024336">
    <property type="entry name" value="tRNA_splic_suSen54_N"/>
</dbReference>
<dbReference type="PANTHER" id="PTHR21027">
    <property type="entry name" value="TRNA-SPLICING ENDONUCLEASE SUBUNIT SEN54"/>
    <property type="match status" value="1"/>
</dbReference>
<organism evidence="5 6">
    <name type="scientific">Microbotryum saponariae</name>
    <dbReference type="NCBI Taxonomy" id="289078"/>
    <lineage>
        <taxon>Eukaryota</taxon>
        <taxon>Fungi</taxon>
        <taxon>Dikarya</taxon>
        <taxon>Basidiomycota</taxon>
        <taxon>Pucciniomycotina</taxon>
        <taxon>Microbotryomycetes</taxon>
        <taxon>Microbotryales</taxon>
        <taxon>Microbotryaceae</taxon>
        <taxon>Microbotryum</taxon>
    </lineage>
</organism>
<protein>
    <submittedName>
        <fullName evidence="5">BZ3500_MvSof-1268-A1-R1_Chr4-2g07056 protein</fullName>
    </submittedName>
</protein>
<evidence type="ECO:0000256" key="2">
    <source>
        <dbReference type="ARBA" id="ARBA00022694"/>
    </source>
</evidence>
<dbReference type="InterPro" id="IPR024337">
    <property type="entry name" value="tRNA_splic_suSen54"/>
</dbReference>
<evidence type="ECO:0000256" key="3">
    <source>
        <dbReference type="SAM" id="MobiDB-lite"/>
    </source>
</evidence>
<dbReference type="GO" id="GO:0000379">
    <property type="term" value="P:tRNA-type intron splice site recognition and cleavage"/>
    <property type="evidence" value="ECO:0007669"/>
    <property type="project" value="TreeGrafter"/>
</dbReference>
<feature type="domain" description="tRNA-splicing endonuclease subunit Sen54 N-terminal" evidence="4">
    <location>
        <begin position="92"/>
        <end position="163"/>
    </location>
</feature>
<gene>
    <name evidence="5" type="ORF">BZ3500_MVSOF-1268-A1-R1_CHR4-2G07056</name>
</gene>
<evidence type="ECO:0000313" key="6">
    <source>
        <dbReference type="Proteomes" id="UP000249723"/>
    </source>
</evidence>
<sequence>MQDDRPTAATANDQQENEEDALPDWRQFATFANKFTAQDDYSHVSAVPFIPKRGEKDFEPVPPSSSLPASSDLATLSSHQISQLNESRAALFSALSTGSRHHSSKAYNSFTWDPQLARAALDRDQSFGVHLGSMGRHSSERKRLELLPEEALYLVERGAIELWTKATGTKQDERGPRVPMSVQQAWAELVGADELTIERYQVRRLPIPFAASPTDQIGVSPQVYANLRRLGFILHRTRAPAPKPRSTSRPTLAPTPPRSFSPRTVIQWIAWPLIRFRELVVHFGRWCFPTPLAPHLRLTVSRVLKPMQGRMKSLVSGHRWTTYEQIFSCLRIVPTGHDTPLPRRALPRAPSRLTPLDPLPPTDPSPNPSSSLPPLSTHPYQPFFNVYKPITKYRKTDPPPPDFQLVVINASTTSMPDLFELFDMFEQVPLSTTEDLLAPPPRVVRHNLAPKSTRPPRKTFTPRSADSTSSTKSWRSYLPWSPKRRTAFEPSAIQKMSKKGSSIYPRLKVGRRSILIAVVDNGTISMMRFSENEFGKLPWIGLGRKA</sequence>
<evidence type="ECO:0000259" key="4">
    <source>
        <dbReference type="Pfam" id="PF12928"/>
    </source>
</evidence>
<keyword evidence="2" id="KW-0819">tRNA processing</keyword>
<name>A0A2X0LI72_9BASI</name>
<dbReference type="Proteomes" id="UP000249723">
    <property type="component" value="Unassembled WGS sequence"/>
</dbReference>
<dbReference type="EMBL" id="FMWP01000092">
    <property type="protein sequence ID" value="SCZ97201.1"/>
    <property type="molecule type" value="Genomic_DNA"/>
</dbReference>
<feature type="compositionally biased region" description="Pro residues" evidence="3">
    <location>
        <begin position="357"/>
        <end position="367"/>
    </location>
</feature>
<evidence type="ECO:0000256" key="1">
    <source>
        <dbReference type="ARBA" id="ARBA00005736"/>
    </source>
</evidence>
<evidence type="ECO:0000313" key="5">
    <source>
        <dbReference type="EMBL" id="SCZ97201.1"/>
    </source>
</evidence>
<dbReference type="OrthoDB" id="408683at2759"/>
<proteinExistence type="inferred from homology"/>
<dbReference type="STRING" id="289078.A0A2X0LI72"/>
<reference evidence="6" key="1">
    <citation type="submission" date="2016-10" db="EMBL/GenBank/DDBJ databases">
        <authorList>
            <person name="Jeantristanb JTB J.-T."/>
            <person name="Ricardo R."/>
        </authorList>
    </citation>
    <scope>NUCLEOTIDE SEQUENCE [LARGE SCALE GENOMIC DNA]</scope>
</reference>
<dbReference type="PANTHER" id="PTHR21027:SF1">
    <property type="entry name" value="TRNA-SPLICING ENDONUCLEASE SUBUNIT SEN54"/>
    <property type="match status" value="1"/>
</dbReference>
<comment type="similarity">
    <text evidence="1">Belongs to the SEN54 family.</text>
</comment>
<feature type="region of interest" description="Disordered" evidence="3">
    <location>
        <begin position="1"/>
        <end position="24"/>
    </location>
</feature>
<feature type="region of interest" description="Disordered" evidence="3">
    <location>
        <begin position="239"/>
        <end position="258"/>
    </location>
</feature>
<dbReference type="Pfam" id="PF12928">
    <property type="entry name" value="tRNA_int_end_N2"/>
    <property type="match status" value="1"/>
</dbReference>
<feature type="compositionally biased region" description="Low complexity" evidence="3">
    <location>
        <begin position="342"/>
        <end position="356"/>
    </location>
</feature>